<reference evidence="1" key="1">
    <citation type="journal article" date="2018" name="Int. J. Syst. Evol. Microbiol.">
        <title>Carboxylicivirga sediminis sp. nov., isolated from coastal sediment.</title>
        <authorList>
            <person name="Wang F.Q."/>
            <person name="Ren L.H."/>
            <person name="Zou R.J."/>
            <person name="Sun Y.Z."/>
            <person name="Liu X.J."/>
            <person name="Jiang F."/>
            <person name="Liu L.J."/>
        </authorList>
    </citation>
    <scope>NUCLEOTIDE SEQUENCE</scope>
    <source>
        <strain evidence="1">JR1</strain>
    </source>
</reference>
<keyword evidence="2" id="KW-1185">Reference proteome</keyword>
<sequence length="106" mass="11715">MGSLTEAKKRDFINQMIELINDEQSNLNELGFNPENKLTELVALKSSCSTAEIAQQQALAQAKEATLLSQNELEKAYKAASNLGDAISGILGKDSEIVKRMRKFRN</sequence>
<dbReference type="Proteomes" id="UP000679220">
    <property type="component" value="Unassembled WGS sequence"/>
</dbReference>
<dbReference type="RefSeq" id="WP_212192035.1">
    <property type="nucleotide sequence ID" value="NZ_JAGTAR010000025.1"/>
</dbReference>
<reference evidence="1" key="2">
    <citation type="submission" date="2021-04" db="EMBL/GenBank/DDBJ databases">
        <authorList>
            <person name="Zhang T."/>
            <person name="Zhang Y."/>
            <person name="Lu D."/>
            <person name="Zuo D."/>
            <person name="Du Z."/>
        </authorList>
    </citation>
    <scope>NUCLEOTIDE SEQUENCE</scope>
    <source>
        <strain evidence="1">JR1</strain>
    </source>
</reference>
<organism evidence="1 2">
    <name type="scientific">Carboxylicivirga sediminis</name>
    <dbReference type="NCBI Taxonomy" id="2006564"/>
    <lineage>
        <taxon>Bacteria</taxon>
        <taxon>Pseudomonadati</taxon>
        <taxon>Bacteroidota</taxon>
        <taxon>Bacteroidia</taxon>
        <taxon>Marinilabiliales</taxon>
        <taxon>Marinilabiliaceae</taxon>
        <taxon>Carboxylicivirga</taxon>
    </lineage>
</organism>
<evidence type="ECO:0000313" key="1">
    <source>
        <dbReference type="EMBL" id="MBR8537008.1"/>
    </source>
</evidence>
<protein>
    <submittedName>
        <fullName evidence="1">Uncharacterized protein</fullName>
    </submittedName>
</protein>
<comment type="caution">
    <text evidence="1">The sequence shown here is derived from an EMBL/GenBank/DDBJ whole genome shotgun (WGS) entry which is preliminary data.</text>
</comment>
<dbReference type="EMBL" id="JAGTAR010000025">
    <property type="protein sequence ID" value="MBR8537008.1"/>
    <property type="molecule type" value="Genomic_DNA"/>
</dbReference>
<gene>
    <name evidence="1" type="ORF">KDU71_15655</name>
</gene>
<evidence type="ECO:0000313" key="2">
    <source>
        <dbReference type="Proteomes" id="UP000679220"/>
    </source>
</evidence>
<accession>A0A941F6R8</accession>
<name>A0A941F6R8_9BACT</name>
<proteinExistence type="predicted"/>
<dbReference type="AlphaFoldDB" id="A0A941F6R8"/>